<feature type="compositionally biased region" description="Polar residues" evidence="1">
    <location>
        <begin position="469"/>
        <end position="539"/>
    </location>
</feature>
<evidence type="ECO:0000313" key="3">
    <source>
        <dbReference type="EMBL" id="MED6200355.1"/>
    </source>
</evidence>
<organism evidence="3 4">
    <name type="scientific">Stylosanthes scabra</name>
    <dbReference type="NCBI Taxonomy" id="79078"/>
    <lineage>
        <taxon>Eukaryota</taxon>
        <taxon>Viridiplantae</taxon>
        <taxon>Streptophyta</taxon>
        <taxon>Embryophyta</taxon>
        <taxon>Tracheophyta</taxon>
        <taxon>Spermatophyta</taxon>
        <taxon>Magnoliopsida</taxon>
        <taxon>eudicotyledons</taxon>
        <taxon>Gunneridae</taxon>
        <taxon>Pentapetalae</taxon>
        <taxon>rosids</taxon>
        <taxon>fabids</taxon>
        <taxon>Fabales</taxon>
        <taxon>Fabaceae</taxon>
        <taxon>Papilionoideae</taxon>
        <taxon>50 kb inversion clade</taxon>
        <taxon>dalbergioids sensu lato</taxon>
        <taxon>Dalbergieae</taxon>
        <taxon>Pterocarpus clade</taxon>
        <taxon>Stylosanthes</taxon>
    </lineage>
</organism>
<feature type="region of interest" description="Disordered" evidence="1">
    <location>
        <begin position="701"/>
        <end position="729"/>
    </location>
</feature>
<reference evidence="3 4" key="1">
    <citation type="journal article" date="2023" name="Plants (Basel)">
        <title>Bridging the Gap: Combining Genomics and Transcriptomics Approaches to Understand Stylosanthes scabra, an Orphan Legume from the Brazilian Caatinga.</title>
        <authorList>
            <person name="Ferreira-Neto J.R.C."/>
            <person name="da Silva M.D."/>
            <person name="Binneck E."/>
            <person name="de Melo N.F."/>
            <person name="da Silva R.H."/>
            <person name="de Melo A.L.T.M."/>
            <person name="Pandolfi V."/>
            <person name="Bustamante F.O."/>
            <person name="Brasileiro-Vidal A.C."/>
            <person name="Benko-Iseppon A.M."/>
        </authorList>
    </citation>
    <scope>NUCLEOTIDE SEQUENCE [LARGE SCALE GENOMIC DNA]</scope>
    <source>
        <tissue evidence="3">Leaves</tissue>
    </source>
</reference>
<name>A0ABU6XSD3_9FABA</name>
<protein>
    <recommendedName>
        <fullName evidence="2">C2 domain-containing protein</fullName>
    </recommendedName>
</protein>
<dbReference type="CDD" id="cd04051">
    <property type="entry name" value="C2_SRC2_like"/>
    <property type="match status" value="1"/>
</dbReference>
<dbReference type="InterPro" id="IPR035892">
    <property type="entry name" value="C2_domain_sf"/>
</dbReference>
<feature type="region of interest" description="Disordered" evidence="1">
    <location>
        <begin position="177"/>
        <end position="221"/>
    </location>
</feature>
<feature type="compositionally biased region" description="Low complexity" evidence="1">
    <location>
        <begin position="238"/>
        <end position="250"/>
    </location>
</feature>
<keyword evidence="4" id="KW-1185">Reference proteome</keyword>
<evidence type="ECO:0000259" key="2">
    <source>
        <dbReference type="PROSITE" id="PS50004"/>
    </source>
</evidence>
<evidence type="ECO:0000313" key="4">
    <source>
        <dbReference type="Proteomes" id="UP001341840"/>
    </source>
</evidence>
<dbReference type="PANTHER" id="PTHR32246:SF143">
    <property type="entry name" value="CALCIUM-DEPENDENT LIPID-BINDING (CALB DOMAIN) FAMILY PROTEIN"/>
    <property type="match status" value="1"/>
</dbReference>
<dbReference type="Pfam" id="PF00168">
    <property type="entry name" value="C2"/>
    <property type="match status" value="1"/>
</dbReference>
<dbReference type="EMBL" id="JASCZI010212808">
    <property type="protein sequence ID" value="MED6200355.1"/>
    <property type="molecule type" value="Genomic_DNA"/>
</dbReference>
<dbReference type="SUPFAM" id="SSF49562">
    <property type="entry name" value="C2 domain (Calcium/lipid-binding domain, CaLB)"/>
    <property type="match status" value="1"/>
</dbReference>
<feature type="region of interest" description="Disordered" evidence="1">
    <location>
        <begin position="234"/>
        <end position="314"/>
    </location>
</feature>
<accession>A0ABU6XSD3</accession>
<feature type="region of interest" description="Disordered" evidence="1">
    <location>
        <begin position="654"/>
        <end position="684"/>
    </location>
</feature>
<feature type="compositionally biased region" description="Basic and acidic residues" evidence="1">
    <location>
        <begin position="277"/>
        <end position="286"/>
    </location>
</feature>
<gene>
    <name evidence="3" type="ORF">PIB30_084229</name>
</gene>
<dbReference type="InterPro" id="IPR044750">
    <property type="entry name" value="C2_SRC2/BAP"/>
</dbReference>
<sequence length="729" mass="80884">MSNVLAPFQLLELNVISAQDLAPVTRNMRTYAVAWVHPDRKLSTRVDTQGHTNPTWNDKFVFRVDEEFLYSDTSAIMIEIYALHWFKDVHVGTVRVLVGNLLPPPPERPFHNNRAPLGMKFVALQVRRASGRPQGILNIGVTVLDSSMRSMPLYTLNSSAVGYRHLMGEKDAYDNHNHLTPNVFAENNSRRTSNANRSSSAAAPRPELRRTKSDTSSMMGSEAVVVRRSIANKGRANSAISESVVSGSSSLPDNIEHEEDEQRNTRRGRRSRGNSVTREDSPEKAKSVKSKSILSGSLPWRLKKNRNSDSASMMTESEILHIQEPPPPNFDEYINHNKNKAMYANNHHHDDDDDAASSVNTIRDDDMSDDGRHISNHHLEASLAPSRKQEYLPPPPPQFHSSPAPQFHASPAPKFQPSPARQFHPSPAPKFQPSPAPQFRNSPAPKYMSSPAVEPQIKNSPAPYYMSSPKPQYMSSPKPQYMNSPKPQYQGSPAPQIWNSPKPQFHSSPAPQFRNSPAPQFHNSPKPQFASSPAPQFRNSPAFVPKHYRPSPAPQYRASPGRFNPMSQRQTPMHPFGYTPRFEYTTPRRSNLGNFGPPVVTESELGPSASEVAAEMARNPRVDEGDTSTVGGWSLDESVEGLDSKLDRWRTELPPVADRGDFGSFPATSTSNKTPSRRSKKNNESGLFSCFSTICGVECGISCGSDPKGKKKNQKGGSRAPSVDETSFL</sequence>
<proteinExistence type="predicted"/>
<dbReference type="Proteomes" id="UP001341840">
    <property type="component" value="Unassembled WGS sequence"/>
</dbReference>
<comment type="caution">
    <text evidence="3">The sequence shown here is derived from an EMBL/GenBank/DDBJ whole genome shotgun (WGS) entry which is preliminary data.</text>
</comment>
<feature type="region of interest" description="Disordered" evidence="1">
    <location>
        <begin position="343"/>
        <end position="636"/>
    </location>
</feature>
<evidence type="ECO:0000256" key="1">
    <source>
        <dbReference type="SAM" id="MobiDB-lite"/>
    </source>
</evidence>
<feature type="compositionally biased region" description="Pro residues" evidence="1">
    <location>
        <begin position="426"/>
        <end position="436"/>
    </location>
</feature>
<feature type="compositionally biased region" description="Basic and acidic residues" evidence="1">
    <location>
        <begin position="362"/>
        <end position="380"/>
    </location>
</feature>
<dbReference type="PROSITE" id="PS50004">
    <property type="entry name" value="C2"/>
    <property type="match status" value="1"/>
</dbReference>
<dbReference type="InterPro" id="IPR000008">
    <property type="entry name" value="C2_dom"/>
</dbReference>
<feature type="compositionally biased region" description="Low complexity" evidence="1">
    <location>
        <begin position="190"/>
        <end position="205"/>
    </location>
</feature>
<dbReference type="SMART" id="SM00239">
    <property type="entry name" value="C2"/>
    <property type="match status" value="1"/>
</dbReference>
<feature type="domain" description="C2" evidence="2">
    <location>
        <begin position="1"/>
        <end position="111"/>
    </location>
</feature>
<dbReference type="Gene3D" id="2.60.40.150">
    <property type="entry name" value="C2 domain"/>
    <property type="match status" value="1"/>
</dbReference>
<dbReference type="PANTHER" id="PTHR32246">
    <property type="entry name" value="INGRESSION PROTEIN FIC1"/>
    <property type="match status" value="1"/>
</dbReference>